<reference evidence="4 5" key="1">
    <citation type="submission" date="2017-01" db="EMBL/GenBank/DDBJ databases">
        <title>Complete genome sequence of esterase-producing bacterium Croceicoccus marinus E4A9.</title>
        <authorList>
            <person name="Wu Y.-H."/>
            <person name="Cheng H."/>
            <person name="Xu L."/>
            <person name="Huo Y.-Y."/>
            <person name="Wang C.-S."/>
            <person name="Xu X.-W."/>
        </authorList>
    </citation>
    <scope>NUCLEOTIDE SEQUENCE [LARGE SCALE GENOMIC DNA]</scope>
    <source>
        <strain evidence="4 5">E4A9</strain>
    </source>
</reference>
<sequence>MAEQRIADAIMRVMDMAFDPVFGEAWTRSQLLGALVLPDTRCVLIDDAGNLAPPYLDRPDVDRPDVDRPDLDRICGFALLRRVLDEEELLLIAISPESRGRGLGARLLDRAVETSRDLGCSKIFLEMRDDNPARHLYHARGFRPVGLRRDYYSGRDGKRRNAITFMRMINAP</sequence>
<dbReference type="KEGG" id="cman:A9D14_10290"/>
<dbReference type="RefSeq" id="WP_066846008.1">
    <property type="nucleotide sequence ID" value="NZ_CP019602.1"/>
</dbReference>
<evidence type="ECO:0000259" key="3">
    <source>
        <dbReference type="PROSITE" id="PS51186"/>
    </source>
</evidence>
<evidence type="ECO:0000313" key="4">
    <source>
        <dbReference type="EMBL" id="ARU16504.1"/>
    </source>
</evidence>
<dbReference type="Gene3D" id="3.40.630.30">
    <property type="match status" value="1"/>
</dbReference>
<dbReference type="InterPro" id="IPR050680">
    <property type="entry name" value="YpeA/RimI_acetyltransf"/>
</dbReference>
<dbReference type="STRING" id="450378.GCA_001661675_02074"/>
<dbReference type="Pfam" id="PF00583">
    <property type="entry name" value="Acetyltransf_1"/>
    <property type="match status" value="1"/>
</dbReference>
<evidence type="ECO:0000256" key="1">
    <source>
        <dbReference type="ARBA" id="ARBA00022679"/>
    </source>
</evidence>
<evidence type="ECO:0000313" key="5">
    <source>
        <dbReference type="Proteomes" id="UP000195807"/>
    </source>
</evidence>
<dbReference type="Proteomes" id="UP000195807">
    <property type="component" value="Chromosome"/>
</dbReference>
<dbReference type="InterPro" id="IPR016181">
    <property type="entry name" value="Acyl_CoA_acyltransferase"/>
</dbReference>
<keyword evidence="5" id="KW-1185">Reference proteome</keyword>
<protein>
    <recommendedName>
        <fullName evidence="3">N-acetyltransferase domain-containing protein</fullName>
    </recommendedName>
</protein>
<keyword evidence="1" id="KW-0808">Transferase</keyword>
<feature type="domain" description="N-acetyltransferase" evidence="3">
    <location>
        <begin position="16"/>
        <end position="161"/>
    </location>
</feature>
<keyword evidence="2" id="KW-0012">Acyltransferase</keyword>
<proteinExistence type="predicted"/>
<dbReference type="CDD" id="cd04301">
    <property type="entry name" value="NAT_SF"/>
    <property type="match status" value="1"/>
</dbReference>
<evidence type="ECO:0000256" key="2">
    <source>
        <dbReference type="ARBA" id="ARBA00023315"/>
    </source>
</evidence>
<name>A0A1Z1FCL0_9SPHN</name>
<gene>
    <name evidence="4" type="ORF">A9D14_10290</name>
</gene>
<dbReference type="InterPro" id="IPR000182">
    <property type="entry name" value="GNAT_dom"/>
</dbReference>
<dbReference type="PROSITE" id="PS51186">
    <property type="entry name" value="GNAT"/>
    <property type="match status" value="1"/>
</dbReference>
<dbReference type="OrthoDB" id="9804026at2"/>
<dbReference type="AlphaFoldDB" id="A0A1Z1FCL0"/>
<dbReference type="SUPFAM" id="SSF55729">
    <property type="entry name" value="Acyl-CoA N-acyltransferases (Nat)"/>
    <property type="match status" value="1"/>
</dbReference>
<organism evidence="4 5">
    <name type="scientific">Croceicoccus marinus</name>
    <dbReference type="NCBI Taxonomy" id="450378"/>
    <lineage>
        <taxon>Bacteria</taxon>
        <taxon>Pseudomonadati</taxon>
        <taxon>Pseudomonadota</taxon>
        <taxon>Alphaproteobacteria</taxon>
        <taxon>Sphingomonadales</taxon>
        <taxon>Erythrobacteraceae</taxon>
        <taxon>Croceicoccus</taxon>
    </lineage>
</organism>
<dbReference type="PANTHER" id="PTHR43420">
    <property type="entry name" value="ACETYLTRANSFERASE"/>
    <property type="match status" value="1"/>
</dbReference>
<dbReference type="GO" id="GO:0016747">
    <property type="term" value="F:acyltransferase activity, transferring groups other than amino-acyl groups"/>
    <property type="evidence" value="ECO:0007669"/>
    <property type="project" value="InterPro"/>
</dbReference>
<dbReference type="PANTHER" id="PTHR43420:SF44">
    <property type="entry name" value="ACETYLTRANSFERASE YPEA"/>
    <property type="match status" value="1"/>
</dbReference>
<accession>A0A1Z1FCL0</accession>
<dbReference type="EMBL" id="CP019602">
    <property type="protein sequence ID" value="ARU16504.1"/>
    <property type="molecule type" value="Genomic_DNA"/>
</dbReference>